<evidence type="ECO:0000313" key="1">
    <source>
        <dbReference type="EMBL" id="QEL65142.1"/>
    </source>
</evidence>
<dbReference type="KEGG" id="otr:OTERR_16660"/>
<dbReference type="EMBL" id="CP022579">
    <property type="protein sequence ID" value="QEL65142.1"/>
    <property type="molecule type" value="Genomic_DNA"/>
</dbReference>
<keyword evidence="2" id="KW-1185">Reference proteome</keyword>
<dbReference type="Proteomes" id="UP000323671">
    <property type="component" value="Chromosome"/>
</dbReference>
<accession>A0A5C1E854</accession>
<sequence>MILKNETAWRHAQLLADTTVWEFAVVLRFRLDGGGEEGLPERWARTLLVAKDSLPTDDWRALCVWLRWREGAKRHSHPAADVSDSP</sequence>
<protein>
    <submittedName>
        <fullName evidence="1">Uncharacterized protein</fullName>
    </submittedName>
</protein>
<name>A0A5C1E854_9RHOO</name>
<reference evidence="1 2" key="1">
    <citation type="submission" date="2017-07" db="EMBL/GenBank/DDBJ databases">
        <title>Complete genome sequence of Oryzomicrobium terrae TPP412.</title>
        <authorList>
            <person name="Chiu L.-W."/>
            <person name="Lo K.-J."/>
            <person name="Tsai Y.-M."/>
            <person name="Lin S.-S."/>
            <person name="Kuo C.-H."/>
            <person name="Liu C.-T."/>
        </authorList>
    </citation>
    <scope>NUCLEOTIDE SEQUENCE [LARGE SCALE GENOMIC DNA]</scope>
    <source>
        <strain evidence="1 2">TPP412</strain>
    </source>
</reference>
<dbReference type="AlphaFoldDB" id="A0A5C1E854"/>
<organism evidence="1 2">
    <name type="scientific">Oryzomicrobium terrae</name>
    <dbReference type="NCBI Taxonomy" id="1735038"/>
    <lineage>
        <taxon>Bacteria</taxon>
        <taxon>Pseudomonadati</taxon>
        <taxon>Pseudomonadota</taxon>
        <taxon>Betaproteobacteria</taxon>
        <taxon>Rhodocyclales</taxon>
        <taxon>Rhodocyclaceae</taxon>
        <taxon>Oryzomicrobium</taxon>
    </lineage>
</organism>
<evidence type="ECO:0000313" key="2">
    <source>
        <dbReference type="Proteomes" id="UP000323671"/>
    </source>
</evidence>
<dbReference type="InterPro" id="IPR009883">
    <property type="entry name" value="YgfX"/>
</dbReference>
<dbReference type="Pfam" id="PF07254">
    <property type="entry name" value="Cpta_toxin"/>
    <property type="match status" value="1"/>
</dbReference>
<proteinExistence type="predicted"/>
<gene>
    <name evidence="1" type="ORF">OTERR_16660</name>
</gene>